<evidence type="ECO:0000256" key="1">
    <source>
        <dbReference type="SAM" id="MobiDB-lite"/>
    </source>
</evidence>
<feature type="region of interest" description="Disordered" evidence="1">
    <location>
        <begin position="1"/>
        <end position="42"/>
    </location>
</feature>
<sequence length="313" mass="32520">MNSPSSARTSRNASTSKTSGTSETSGTSGTSQASSASQGEPVSEAFLRGARAAGLLTASVLGDCVADLTEEPFTGERQLLVEYASPRLLADAPAFARTVRALVADRGLPVDRVVVRVPGGLTMPEPWAPYLTYLRWTGEGDAAAGQEAGTDGVTIATAGEADDPVVVGWLVRAFRAAGTARGSAVDEGAALDQARAVLDQPDRVTLMAWSEGRPVGHATLLTEAVDDVSGLRFVELLDVLVEPSDRARAVSARLVAAATSVATREGHTLVGNVVHGLPPDPRSAQVVAGLEAHGWRTSHRYWSAPQGDEGSRT</sequence>
<proteinExistence type="predicted"/>
<dbReference type="RefSeq" id="WP_222980284.1">
    <property type="nucleotide sequence ID" value="NZ_JAINVZ010000017.1"/>
</dbReference>
<dbReference type="EMBL" id="JAINVZ010000017">
    <property type="protein sequence ID" value="MBY8887533.1"/>
    <property type="molecule type" value="Genomic_DNA"/>
</dbReference>
<protein>
    <recommendedName>
        <fullName evidence="4">N-acetyltransferase domain-containing protein</fullName>
    </recommendedName>
</protein>
<dbReference type="InterPro" id="IPR016181">
    <property type="entry name" value="Acyl_CoA_acyltransferase"/>
</dbReference>
<keyword evidence="3" id="KW-1185">Reference proteome</keyword>
<organism evidence="2 3">
    <name type="scientific">Streptantibioticus parmotrematis</name>
    <dbReference type="NCBI Taxonomy" id="2873249"/>
    <lineage>
        <taxon>Bacteria</taxon>
        <taxon>Bacillati</taxon>
        <taxon>Actinomycetota</taxon>
        <taxon>Actinomycetes</taxon>
        <taxon>Kitasatosporales</taxon>
        <taxon>Streptomycetaceae</taxon>
        <taxon>Streptantibioticus</taxon>
    </lineage>
</organism>
<evidence type="ECO:0008006" key="4">
    <source>
        <dbReference type="Google" id="ProtNLM"/>
    </source>
</evidence>
<gene>
    <name evidence="2" type="ORF">K7472_22210</name>
</gene>
<evidence type="ECO:0000313" key="2">
    <source>
        <dbReference type="EMBL" id="MBY8887533.1"/>
    </source>
</evidence>
<name>A0ABS7QWD8_9ACTN</name>
<comment type="caution">
    <text evidence="2">The sequence shown here is derived from an EMBL/GenBank/DDBJ whole genome shotgun (WGS) entry which is preliminary data.</text>
</comment>
<reference evidence="2 3" key="1">
    <citation type="submission" date="2021-08" db="EMBL/GenBank/DDBJ databases">
        <title>Streptomyces sp. PTM05 isolated from lichen.</title>
        <authorList>
            <person name="Somphong A."/>
            <person name="Phongsopitanun W."/>
            <person name="Tanasupawat S."/>
        </authorList>
    </citation>
    <scope>NUCLEOTIDE SEQUENCE [LARGE SCALE GENOMIC DNA]</scope>
    <source>
        <strain evidence="2 3">Ptm05</strain>
    </source>
</reference>
<accession>A0ABS7QWD8</accession>
<evidence type="ECO:0000313" key="3">
    <source>
        <dbReference type="Proteomes" id="UP001198565"/>
    </source>
</evidence>
<dbReference type="Gene3D" id="3.40.630.30">
    <property type="match status" value="1"/>
</dbReference>
<dbReference type="Proteomes" id="UP001198565">
    <property type="component" value="Unassembled WGS sequence"/>
</dbReference>
<feature type="compositionally biased region" description="Low complexity" evidence="1">
    <location>
        <begin position="1"/>
        <end position="40"/>
    </location>
</feature>
<dbReference type="SUPFAM" id="SSF55729">
    <property type="entry name" value="Acyl-CoA N-acyltransferases (Nat)"/>
    <property type="match status" value="1"/>
</dbReference>